<dbReference type="Pfam" id="PF00293">
    <property type="entry name" value="NUDIX"/>
    <property type="match status" value="1"/>
</dbReference>
<evidence type="ECO:0000313" key="3">
    <source>
        <dbReference type="Proteomes" id="UP001219525"/>
    </source>
</evidence>
<keyword evidence="3" id="KW-1185">Reference proteome</keyword>
<name>A0AAD6V407_9AGAR</name>
<comment type="caution">
    <text evidence="2">The sequence shown here is derived from an EMBL/GenBank/DDBJ whole genome shotgun (WGS) entry which is preliminary data.</text>
</comment>
<gene>
    <name evidence="2" type="ORF">GGX14DRAFT_572918</name>
</gene>
<dbReference type="GO" id="GO:0016787">
    <property type="term" value="F:hydrolase activity"/>
    <property type="evidence" value="ECO:0007669"/>
    <property type="project" value="UniProtKB-KW"/>
</dbReference>
<dbReference type="CDD" id="cd02883">
    <property type="entry name" value="NUDIX_Hydrolase"/>
    <property type="match status" value="1"/>
</dbReference>
<dbReference type="SUPFAM" id="SSF55811">
    <property type="entry name" value="Nudix"/>
    <property type="match status" value="1"/>
</dbReference>
<dbReference type="InterPro" id="IPR000086">
    <property type="entry name" value="NUDIX_hydrolase_dom"/>
</dbReference>
<proteinExistence type="predicted"/>
<organism evidence="2 3">
    <name type="scientific">Mycena pura</name>
    <dbReference type="NCBI Taxonomy" id="153505"/>
    <lineage>
        <taxon>Eukaryota</taxon>
        <taxon>Fungi</taxon>
        <taxon>Dikarya</taxon>
        <taxon>Basidiomycota</taxon>
        <taxon>Agaricomycotina</taxon>
        <taxon>Agaricomycetes</taxon>
        <taxon>Agaricomycetidae</taxon>
        <taxon>Agaricales</taxon>
        <taxon>Marasmiineae</taxon>
        <taxon>Mycenaceae</taxon>
        <taxon>Mycena</taxon>
    </lineage>
</organism>
<dbReference type="Proteomes" id="UP001219525">
    <property type="component" value="Unassembled WGS sequence"/>
</dbReference>
<evidence type="ECO:0000259" key="1">
    <source>
        <dbReference type="PROSITE" id="PS51462"/>
    </source>
</evidence>
<dbReference type="PROSITE" id="PS51462">
    <property type="entry name" value="NUDIX"/>
    <property type="match status" value="1"/>
</dbReference>
<reference evidence="2" key="1">
    <citation type="submission" date="2023-03" db="EMBL/GenBank/DDBJ databases">
        <title>Massive genome expansion in bonnet fungi (Mycena s.s.) driven by repeated elements and novel gene families across ecological guilds.</title>
        <authorList>
            <consortium name="Lawrence Berkeley National Laboratory"/>
            <person name="Harder C.B."/>
            <person name="Miyauchi S."/>
            <person name="Viragh M."/>
            <person name="Kuo A."/>
            <person name="Thoen E."/>
            <person name="Andreopoulos B."/>
            <person name="Lu D."/>
            <person name="Skrede I."/>
            <person name="Drula E."/>
            <person name="Henrissat B."/>
            <person name="Morin E."/>
            <person name="Kohler A."/>
            <person name="Barry K."/>
            <person name="LaButti K."/>
            <person name="Morin E."/>
            <person name="Salamov A."/>
            <person name="Lipzen A."/>
            <person name="Mereny Z."/>
            <person name="Hegedus B."/>
            <person name="Baldrian P."/>
            <person name="Stursova M."/>
            <person name="Weitz H."/>
            <person name="Taylor A."/>
            <person name="Grigoriev I.V."/>
            <person name="Nagy L.G."/>
            <person name="Martin F."/>
            <person name="Kauserud H."/>
        </authorList>
    </citation>
    <scope>NUCLEOTIDE SEQUENCE</scope>
    <source>
        <strain evidence="2">9144</strain>
    </source>
</reference>
<dbReference type="InterPro" id="IPR015797">
    <property type="entry name" value="NUDIX_hydrolase-like_dom_sf"/>
</dbReference>
<keyword evidence="2" id="KW-0378">Hydrolase</keyword>
<evidence type="ECO:0000313" key="2">
    <source>
        <dbReference type="EMBL" id="KAJ7199156.1"/>
    </source>
</evidence>
<dbReference type="AlphaFoldDB" id="A0AAD6V407"/>
<accession>A0AAD6V407</accession>
<dbReference type="Gene3D" id="3.90.79.10">
    <property type="entry name" value="Nucleoside Triphosphate Pyrophosphohydrolase"/>
    <property type="match status" value="1"/>
</dbReference>
<sequence length="168" mass="18268">MASSVASEHVGKRLVIGVAIVRRLSNISLPQVLVLQGAAHETLFPNMYELPGGKCEPTDSDLLATVVRETLEETAFKVLRGIAEFPGFEYSTPKGSAQQFNFVVEVEGGAHKDPILDPNEHQAFAWVDEGNFKTFSMSDAMTLVVADALTAAKETMLEYSTESHSYSS</sequence>
<dbReference type="EMBL" id="JARJCW010000069">
    <property type="protein sequence ID" value="KAJ7199156.1"/>
    <property type="molecule type" value="Genomic_DNA"/>
</dbReference>
<protein>
    <submittedName>
        <fullName evidence="2">NUDIX hydrolase domain-like protein</fullName>
    </submittedName>
</protein>
<feature type="domain" description="Nudix hydrolase" evidence="1">
    <location>
        <begin position="11"/>
        <end position="151"/>
    </location>
</feature>